<evidence type="ECO:0000256" key="16">
    <source>
        <dbReference type="ARBA" id="ARBA00023014"/>
    </source>
</evidence>
<keyword evidence="20" id="KW-0472">Membrane</keyword>
<comment type="subcellular location">
    <subcellularLocation>
        <location evidence="3">Cytoplasm</location>
    </subcellularLocation>
</comment>
<dbReference type="PRINTS" id="PR00344">
    <property type="entry name" value="BCTRLSENSOR"/>
</dbReference>
<feature type="domain" description="Histidine kinase" evidence="21">
    <location>
        <begin position="166"/>
        <end position="363"/>
    </location>
</feature>
<evidence type="ECO:0000256" key="18">
    <source>
        <dbReference type="ARBA" id="ARBA00030800"/>
    </source>
</evidence>
<evidence type="ECO:0000256" key="19">
    <source>
        <dbReference type="SAM" id="Coils"/>
    </source>
</evidence>
<dbReference type="InterPro" id="IPR003594">
    <property type="entry name" value="HATPase_dom"/>
</dbReference>
<evidence type="ECO:0000256" key="12">
    <source>
        <dbReference type="ARBA" id="ARBA00022777"/>
    </source>
</evidence>
<keyword evidence="8" id="KW-0597">Phosphoprotein</keyword>
<dbReference type="InterPro" id="IPR005467">
    <property type="entry name" value="His_kinase_dom"/>
</dbReference>
<dbReference type="Proteomes" id="UP000018211">
    <property type="component" value="Unassembled WGS sequence"/>
</dbReference>
<keyword evidence="6" id="KW-0004">4Fe-4S</keyword>
<evidence type="ECO:0000313" key="22">
    <source>
        <dbReference type="EMBL" id="CCO49439.1"/>
    </source>
</evidence>
<evidence type="ECO:0000256" key="8">
    <source>
        <dbReference type="ARBA" id="ARBA00022553"/>
    </source>
</evidence>
<dbReference type="Pfam" id="PF07730">
    <property type="entry name" value="HisKA_3"/>
    <property type="match status" value="1"/>
</dbReference>
<dbReference type="InterPro" id="IPR050482">
    <property type="entry name" value="Sensor_HK_TwoCompSys"/>
</dbReference>
<evidence type="ECO:0000256" key="6">
    <source>
        <dbReference type="ARBA" id="ARBA00022485"/>
    </source>
</evidence>
<dbReference type="AlphaFoldDB" id="A0AAV2VXG2"/>
<organism evidence="22 23">
    <name type="scientific">Vibrio nigripulchritudo SOn1</name>
    <dbReference type="NCBI Taxonomy" id="1238450"/>
    <lineage>
        <taxon>Bacteria</taxon>
        <taxon>Pseudomonadati</taxon>
        <taxon>Pseudomonadota</taxon>
        <taxon>Gammaproteobacteria</taxon>
        <taxon>Vibrionales</taxon>
        <taxon>Vibrionaceae</taxon>
        <taxon>Vibrio</taxon>
    </lineage>
</organism>
<evidence type="ECO:0000256" key="1">
    <source>
        <dbReference type="ARBA" id="ARBA00000085"/>
    </source>
</evidence>
<comment type="function">
    <text evidence="17">Member of the two-component regulatory system NreB/NreC involved in the control of dissimilatory nitrate/nitrite reduction in response to oxygen. NreB functions as a direct oxygen sensor histidine kinase which is autophosphorylated, in the absence of oxygen, probably at the conserved histidine residue, and transfers its phosphate group probably to a conserved aspartate residue of NreC. NreB/NreC activates the expression of the nitrate (narGHJI) and nitrite (nir) reductase operons, as well as the putative nitrate transporter gene narT.</text>
</comment>
<dbReference type="SUPFAM" id="SSF55874">
    <property type="entry name" value="ATPase domain of HSP90 chaperone/DNA topoisomerase II/histidine kinase"/>
    <property type="match status" value="1"/>
</dbReference>
<reference evidence="22 23" key="1">
    <citation type="journal article" date="2013" name="ISME J.">
        <title>Comparative genomics of pathogenic lineages of Vibrio nigripulchritudo identifies virulence-associated traits.</title>
        <authorList>
            <person name="Goudenege D."/>
            <person name="Labreuche Y."/>
            <person name="Krin E."/>
            <person name="Ansquer D."/>
            <person name="Mangenot S."/>
            <person name="Calteau A."/>
            <person name="Medigue C."/>
            <person name="Mazel D."/>
            <person name="Polz M.F."/>
            <person name="Le Roux F."/>
        </authorList>
    </citation>
    <scope>NUCLEOTIDE SEQUENCE [LARGE SCALE GENOMIC DNA]</scope>
    <source>
        <strain evidence="22 23">SOn1</strain>
    </source>
</reference>
<feature type="transmembrane region" description="Helical" evidence="20">
    <location>
        <begin position="47"/>
        <end position="67"/>
    </location>
</feature>
<accession>A0AAV2VXG2</accession>
<feature type="transmembrane region" description="Helical" evidence="20">
    <location>
        <begin position="119"/>
        <end position="139"/>
    </location>
</feature>
<dbReference type="GO" id="GO:0046983">
    <property type="term" value="F:protein dimerization activity"/>
    <property type="evidence" value="ECO:0007669"/>
    <property type="project" value="InterPro"/>
</dbReference>
<comment type="catalytic activity">
    <reaction evidence="1">
        <text>ATP + protein L-histidine = ADP + protein N-phospho-L-histidine.</text>
        <dbReference type="EC" id="2.7.13.3"/>
    </reaction>
</comment>
<proteinExistence type="predicted"/>
<evidence type="ECO:0000256" key="13">
    <source>
        <dbReference type="ARBA" id="ARBA00022840"/>
    </source>
</evidence>
<evidence type="ECO:0000256" key="7">
    <source>
        <dbReference type="ARBA" id="ARBA00022490"/>
    </source>
</evidence>
<keyword evidence="13" id="KW-0067">ATP-binding</keyword>
<keyword evidence="7" id="KW-0963">Cytoplasm</keyword>
<keyword evidence="11" id="KW-0547">Nucleotide-binding</keyword>
<comment type="cofactor">
    <cofactor evidence="2">
        <name>[4Fe-4S] cluster</name>
        <dbReference type="ChEBI" id="CHEBI:49883"/>
    </cofactor>
</comment>
<keyword evidence="10" id="KW-0479">Metal-binding</keyword>
<keyword evidence="20" id="KW-1133">Transmembrane helix</keyword>
<dbReference type="InterPro" id="IPR004358">
    <property type="entry name" value="Sig_transdc_His_kin-like_C"/>
</dbReference>
<dbReference type="PROSITE" id="PS50109">
    <property type="entry name" value="HIS_KIN"/>
    <property type="match status" value="1"/>
</dbReference>
<evidence type="ECO:0000256" key="11">
    <source>
        <dbReference type="ARBA" id="ARBA00022741"/>
    </source>
</evidence>
<name>A0AAV2VXG2_9VIBR</name>
<evidence type="ECO:0000256" key="14">
    <source>
        <dbReference type="ARBA" id="ARBA00023004"/>
    </source>
</evidence>
<evidence type="ECO:0000256" key="3">
    <source>
        <dbReference type="ARBA" id="ARBA00004496"/>
    </source>
</evidence>
<evidence type="ECO:0000256" key="4">
    <source>
        <dbReference type="ARBA" id="ARBA00012438"/>
    </source>
</evidence>
<gene>
    <name evidence="22" type="ORF">VIBNISOn1_820122</name>
</gene>
<dbReference type="EMBL" id="CAOF01000178">
    <property type="protein sequence ID" value="CCO49439.1"/>
    <property type="molecule type" value="Genomic_DNA"/>
</dbReference>
<feature type="coiled-coil region" evidence="19">
    <location>
        <begin position="135"/>
        <end position="166"/>
    </location>
</feature>
<dbReference type="CDD" id="cd16917">
    <property type="entry name" value="HATPase_UhpB-NarQ-NarX-like"/>
    <property type="match status" value="1"/>
</dbReference>
<dbReference type="GO" id="GO:0005524">
    <property type="term" value="F:ATP binding"/>
    <property type="evidence" value="ECO:0007669"/>
    <property type="project" value="UniProtKB-KW"/>
</dbReference>
<dbReference type="GO" id="GO:0000155">
    <property type="term" value="F:phosphorelay sensor kinase activity"/>
    <property type="evidence" value="ECO:0007669"/>
    <property type="project" value="InterPro"/>
</dbReference>
<dbReference type="EC" id="2.7.13.3" evidence="4"/>
<dbReference type="Gene3D" id="3.30.565.10">
    <property type="entry name" value="Histidine kinase-like ATPase, C-terminal domain"/>
    <property type="match status" value="1"/>
</dbReference>
<evidence type="ECO:0000256" key="10">
    <source>
        <dbReference type="ARBA" id="ARBA00022723"/>
    </source>
</evidence>
<dbReference type="SMART" id="SM00387">
    <property type="entry name" value="HATPase_c"/>
    <property type="match status" value="1"/>
</dbReference>
<keyword evidence="15" id="KW-0902">Two-component regulatory system</keyword>
<dbReference type="GO" id="GO:0046872">
    <property type="term" value="F:metal ion binding"/>
    <property type="evidence" value="ECO:0007669"/>
    <property type="project" value="UniProtKB-KW"/>
</dbReference>
<keyword evidence="9" id="KW-0808">Transferase</keyword>
<keyword evidence="20" id="KW-0812">Transmembrane</keyword>
<dbReference type="GO" id="GO:0051539">
    <property type="term" value="F:4 iron, 4 sulfur cluster binding"/>
    <property type="evidence" value="ECO:0007669"/>
    <property type="project" value="UniProtKB-KW"/>
</dbReference>
<dbReference type="GO" id="GO:0016020">
    <property type="term" value="C:membrane"/>
    <property type="evidence" value="ECO:0007669"/>
    <property type="project" value="InterPro"/>
</dbReference>
<evidence type="ECO:0000313" key="23">
    <source>
        <dbReference type="Proteomes" id="UP000018211"/>
    </source>
</evidence>
<comment type="caution">
    <text evidence="22">The sequence shown here is derived from an EMBL/GenBank/DDBJ whole genome shotgun (WGS) entry which is preliminary data.</text>
</comment>
<dbReference type="GO" id="GO:0005737">
    <property type="term" value="C:cytoplasm"/>
    <property type="evidence" value="ECO:0007669"/>
    <property type="project" value="UniProtKB-SubCell"/>
</dbReference>
<keyword evidence="16" id="KW-0411">Iron-sulfur</keyword>
<evidence type="ECO:0000256" key="15">
    <source>
        <dbReference type="ARBA" id="ARBA00023012"/>
    </source>
</evidence>
<keyword evidence="14" id="KW-0408">Iron</keyword>
<evidence type="ECO:0000256" key="9">
    <source>
        <dbReference type="ARBA" id="ARBA00022679"/>
    </source>
</evidence>
<dbReference type="Pfam" id="PF02518">
    <property type="entry name" value="HATPase_c"/>
    <property type="match status" value="1"/>
</dbReference>
<dbReference type="InterPro" id="IPR036890">
    <property type="entry name" value="HATPase_C_sf"/>
</dbReference>
<protein>
    <recommendedName>
        <fullName evidence="5">Oxygen sensor histidine kinase NreB</fullName>
        <ecNumber evidence="4">2.7.13.3</ecNumber>
    </recommendedName>
    <alternativeName>
        <fullName evidence="18">Nitrogen regulation protein B</fullName>
    </alternativeName>
</protein>
<keyword evidence="12 22" id="KW-0418">Kinase</keyword>
<evidence type="ECO:0000256" key="2">
    <source>
        <dbReference type="ARBA" id="ARBA00001966"/>
    </source>
</evidence>
<evidence type="ECO:0000256" key="17">
    <source>
        <dbReference type="ARBA" id="ARBA00024827"/>
    </source>
</evidence>
<sequence>MLQICKYFKIRKTAYLDGVLSWMESKQYYVGKRRMTSDEVRFKRRTIVLSQIPVLLIILYILIHVYAEKDPLFTQEYSQRVSELTRAELDYHGVVFESPTSEPQIIVKPDGISSFLVELSIFIFIICVLVAGWISAIHINRSERANRQLQELNKRLINMQEEERARVSRELHDGINQILVSTKLRFDNIENASEKASIAEQVKLGQENLELAMDEVRRISKALRPSLLDDFGLLVAINNLRKEFQSRTGIKVVFEYQVDESLFTRDMEHSLYRVTQEALCNAEKYSQAQAIDIVLQEEKSHLLFTIADDGAGFEPANTHETASEYGIGLKNIRERIALLDGHFELNSDSEEGTEIRIMLPLSNSELREEHDLDFTGR</sequence>
<dbReference type="PANTHER" id="PTHR24421:SF10">
    <property type="entry name" value="NITRATE_NITRITE SENSOR PROTEIN NARQ"/>
    <property type="match status" value="1"/>
</dbReference>
<evidence type="ECO:0000256" key="5">
    <source>
        <dbReference type="ARBA" id="ARBA00017322"/>
    </source>
</evidence>
<keyword evidence="19" id="KW-0175">Coiled coil</keyword>
<evidence type="ECO:0000259" key="21">
    <source>
        <dbReference type="PROSITE" id="PS50109"/>
    </source>
</evidence>
<dbReference type="InterPro" id="IPR011712">
    <property type="entry name" value="Sig_transdc_His_kin_sub3_dim/P"/>
</dbReference>
<evidence type="ECO:0000256" key="20">
    <source>
        <dbReference type="SAM" id="Phobius"/>
    </source>
</evidence>
<dbReference type="PANTHER" id="PTHR24421">
    <property type="entry name" value="NITRATE/NITRITE SENSOR PROTEIN NARX-RELATED"/>
    <property type="match status" value="1"/>
</dbReference>
<dbReference type="Gene3D" id="1.20.5.1930">
    <property type="match status" value="1"/>
</dbReference>